<accession>A0AAE0ZTN8</accession>
<keyword evidence="3" id="KW-1185">Reference proteome</keyword>
<evidence type="ECO:0000313" key="2">
    <source>
        <dbReference type="EMBL" id="KAK3774387.1"/>
    </source>
</evidence>
<gene>
    <name evidence="2" type="ORF">RRG08_049042</name>
</gene>
<dbReference type="AlphaFoldDB" id="A0AAE0ZTN8"/>
<evidence type="ECO:0000256" key="1">
    <source>
        <dbReference type="SAM" id="MobiDB-lite"/>
    </source>
</evidence>
<reference evidence="2" key="1">
    <citation type="journal article" date="2023" name="G3 (Bethesda)">
        <title>A reference genome for the long-term kleptoplast-retaining sea slug Elysia crispata morphotype clarki.</title>
        <authorList>
            <person name="Eastman K.E."/>
            <person name="Pendleton A.L."/>
            <person name="Shaikh M.A."/>
            <person name="Suttiyut T."/>
            <person name="Ogas R."/>
            <person name="Tomko P."/>
            <person name="Gavelis G."/>
            <person name="Widhalm J.R."/>
            <person name="Wisecaver J.H."/>
        </authorList>
    </citation>
    <scope>NUCLEOTIDE SEQUENCE</scope>
    <source>
        <strain evidence="2">ECLA1</strain>
    </source>
</reference>
<organism evidence="2 3">
    <name type="scientific">Elysia crispata</name>
    <name type="common">lettuce slug</name>
    <dbReference type="NCBI Taxonomy" id="231223"/>
    <lineage>
        <taxon>Eukaryota</taxon>
        <taxon>Metazoa</taxon>
        <taxon>Spiralia</taxon>
        <taxon>Lophotrochozoa</taxon>
        <taxon>Mollusca</taxon>
        <taxon>Gastropoda</taxon>
        <taxon>Heterobranchia</taxon>
        <taxon>Euthyneura</taxon>
        <taxon>Panpulmonata</taxon>
        <taxon>Sacoglossa</taxon>
        <taxon>Placobranchoidea</taxon>
        <taxon>Plakobranchidae</taxon>
        <taxon>Elysia</taxon>
    </lineage>
</organism>
<proteinExistence type="predicted"/>
<protein>
    <submittedName>
        <fullName evidence="2">Uncharacterized protein</fullName>
    </submittedName>
</protein>
<dbReference type="EMBL" id="JAWDGP010003424">
    <property type="protein sequence ID" value="KAK3774387.1"/>
    <property type="molecule type" value="Genomic_DNA"/>
</dbReference>
<sequence length="86" mass="9609">MLESWRLSGVDDATTTQHAGNRHISCSCTGVRALEQAPQEKINYNPKLMSGFHEMTTDEPNRGGNFSTFRLLEADVESGLPSRHQF</sequence>
<dbReference type="Proteomes" id="UP001283361">
    <property type="component" value="Unassembled WGS sequence"/>
</dbReference>
<feature type="region of interest" description="Disordered" evidence="1">
    <location>
        <begin position="1"/>
        <end position="20"/>
    </location>
</feature>
<comment type="caution">
    <text evidence="2">The sequence shown here is derived from an EMBL/GenBank/DDBJ whole genome shotgun (WGS) entry which is preliminary data.</text>
</comment>
<name>A0AAE0ZTN8_9GAST</name>
<evidence type="ECO:0000313" key="3">
    <source>
        <dbReference type="Proteomes" id="UP001283361"/>
    </source>
</evidence>